<feature type="region of interest" description="Disordered" evidence="1">
    <location>
        <begin position="180"/>
        <end position="219"/>
    </location>
</feature>
<reference evidence="2" key="1">
    <citation type="submission" date="2021-01" db="EMBL/GenBank/DDBJ databases">
        <authorList>
            <person name="Corre E."/>
            <person name="Pelletier E."/>
            <person name="Niang G."/>
            <person name="Scheremetjew M."/>
            <person name="Finn R."/>
            <person name="Kale V."/>
            <person name="Holt S."/>
            <person name="Cochrane G."/>
            <person name="Meng A."/>
            <person name="Brown T."/>
            <person name="Cohen L."/>
        </authorList>
    </citation>
    <scope>NUCLEOTIDE SEQUENCE</scope>
</reference>
<gene>
    <name evidence="2" type="ORF">NSCI0253_LOCUS39715</name>
</gene>
<evidence type="ECO:0000256" key="1">
    <source>
        <dbReference type="SAM" id="MobiDB-lite"/>
    </source>
</evidence>
<name>A0A7S1AV00_NOCSC</name>
<dbReference type="AlphaFoldDB" id="A0A7S1AV00"/>
<evidence type="ECO:0000313" key="2">
    <source>
        <dbReference type="EMBL" id="CAD8865360.1"/>
    </source>
</evidence>
<proteinExistence type="predicted"/>
<protein>
    <submittedName>
        <fullName evidence="2">Uncharacterized protein</fullName>
    </submittedName>
</protein>
<feature type="compositionally biased region" description="Low complexity" evidence="1">
    <location>
        <begin position="189"/>
        <end position="200"/>
    </location>
</feature>
<dbReference type="EMBL" id="HBFQ01055958">
    <property type="protein sequence ID" value="CAD8865360.1"/>
    <property type="molecule type" value="Transcribed_RNA"/>
</dbReference>
<sequence>MSEVLVTTAPHFVSEEEEIIDLPEAEKETDVLRRATIRRVLDGVVFYGTVQDIEQGKDSGERLYLVKYTDGDFEHLTADEVRDSFCDSEEFVLASQPRATSVSPARDGTVATIEEEVPIVDETVTQETHVAEVLRTDMAKKPATHIKATLKATKLAQDLNRSMIMKKPASVTREIAKRPASVTKEIAKKPASAAKATPKAIDNAQGRNSSKMMKKPTRA</sequence>
<accession>A0A7S1AV00</accession>
<organism evidence="2">
    <name type="scientific">Noctiluca scintillans</name>
    <name type="common">Sea sparkle</name>
    <name type="synonym">Red tide dinoflagellate</name>
    <dbReference type="NCBI Taxonomy" id="2966"/>
    <lineage>
        <taxon>Eukaryota</taxon>
        <taxon>Sar</taxon>
        <taxon>Alveolata</taxon>
        <taxon>Dinophyceae</taxon>
        <taxon>Noctilucales</taxon>
        <taxon>Noctilucaceae</taxon>
        <taxon>Noctiluca</taxon>
    </lineage>
</organism>